<accession>A0A0N5A6X5</accession>
<name>A0A0N5A6X5_PARTI</name>
<sequence length="853" mass="89258">MLLAGVPIRSLGHADGEDVVDAQIGQDRQHLGQLSRPAVDQQQVGALDRLARFLVLDHLAEAPAHDLAHHAVVVAGGQVFAADVELAVLVLPEALGAGDDHAADRIGALDMGVVVDLDPLGPGVQTKDFADLIEDLRRGRVLGQLAAQGLLRIGQGVVDQPQLLAPLRPGDLDLAPRLQGEGFFQQFQFVRPHIGQDQARDRLVLVELAEEGGQNLGIGVRLVDAREISAVAPVLAGAEEEDLNTGQPAFGMQGHDVSLGVAHALGVQARFHGDGRQGADAVAHPGGVLELHVVRGRLHLFRQAGDDGARLAAQEGLGLVHQVAVVLQADQAGAGRRAALDLMQHAGPGARLVDAVRTGAQQKGLLQGVQRPVDRPGRGEGAEIGPRRGVRPAVLTHLRRAVVAPDHDLGEGLVVLQQDVEAGLQPLDVAGLKDQGLGLGGGDHQLHRPGQRHHQTDALGSGPANQNHAADHQGDPGDAAQAQGLFRHAQGAEMVERQAEQQLPGDHHGDGGGHPQTRHAPGGGNDEGAAVEAAHPRPPGQGLHRRYIGARLHSQSQQAQRHRADGEGDEGGVQRRSDRWDQPGVGRPLQGRGGARQQQGHKDEDRNLHGPSLPVRISGRAAEDFGQPVAGGAGRVLGQGVEGEPADLGDLAVAGALGHVEGVDGEDQDVIAGKEALVGMDRDQTRLAFGDQPGLFAQFADHGGLGRLAPVHPAAGQPPAVQIGVLDQQHPPLAIDRHAAHAQRHAPPHPRDGEEDGPGDGLDSGAPVHRSVPSSPFCCFIFFRDHSRTGTVRTRKVTIAAPMWWVNRHAMNPHHRSQRGQTIQGGDEKPEGEGLDSGAPGGHGVTIGCGGAA</sequence>
<feature type="region of interest" description="Disordered" evidence="1">
    <location>
        <begin position="810"/>
        <end position="853"/>
    </location>
</feature>
<evidence type="ECO:0000313" key="2">
    <source>
        <dbReference type="Proteomes" id="UP000038045"/>
    </source>
</evidence>
<dbReference type="WBParaSite" id="PTRK_0001776900.1">
    <property type="protein sequence ID" value="PTRK_0001776900.1"/>
    <property type="gene ID" value="PTRK_0001776900"/>
</dbReference>
<feature type="compositionally biased region" description="Basic and acidic residues" evidence="1">
    <location>
        <begin position="562"/>
        <end position="581"/>
    </location>
</feature>
<protein>
    <submittedName>
        <fullName evidence="3">PE-PGRS family protein</fullName>
    </submittedName>
</protein>
<keyword evidence="2" id="KW-1185">Reference proteome</keyword>
<feature type="compositionally biased region" description="Gly residues" evidence="1">
    <location>
        <begin position="839"/>
        <end position="853"/>
    </location>
</feature>
<dbReference type="Proteomes" id="UP000038045">
    <property type="component" value="Unplaced"/>
</dbReference>
<organism evidence="2 3">
    <name type="scientific">Parastrongyloides trichosuri</name>
    <name type="common">Possum-specific nematode worm</name>
    <dbReference type="NCBI Taxonomy" id="131310"/>
    <lineage>
        <taxon>Eukaryota</taxon>
        <taxon>Metazoa</taxon>
        <taxon>Ecdysozoa</taxon>
        <taxon>Nematoda</taxon>
        <taxon>Chromadorea</taxon>
        <taxon>Rhabditida</taxon>
        <taxon>Tylenchina</taxon>
        <taxon>Panagrolaimomorpha</taxon>
        <taxon>Strongyloidoidea</taxon>
        <taxon>Strongyloididae</taxon>
        <taxon>Parastrongyloides</taxon>
    </lineage>
</organism>
<feature type="region of interest" description="Disordered" evidence="1">
    <location>
        <begin position="435"/>
        <end position="480"/>
    </location>
</feature>
<feature type="region of interest" description="Disordered" evidence="1">
    <location>
        <begin position="739"/>
        <end position="768"/>
    </location>
</feature>
<feature type="compositionally biased region" description="Basic and acidic residues" evidence="1">
    <location>
        <begin position="496"/>
        <end position="511"/>
    </location>
</feature>
<feature type="region of interest" description="Disordered" evidence="1">
    <location>
        <begin position="496"/>
        <end position="614"/>
    </location>
</feature>
<evidence type="ECO:0000256" key="1">
    <source>
        <dbReference type="SAM" id="MobiDB-lite"/>
    </source>
</evidence>
<dbReference type="AlphaFoldDB" id="A0A0N5A6X5"/>
<proteinExistence type="predicted"/>
<evidence type="ECO:0000313" key="3">
    <source>
        <dbReference type="WBParaSite" id="PTRK_0001776900.1"/>
    </source>
</evidence>
<reference evidence="3" key="1">
    <citation type="submission" date="2017-02" db="UniProtKB">
        <authorList>
            <consortium name="WormBaseParasite"/>
        </authorList>
    </citation>
    <scope>IDENTIFICATION</scope>
</reference>